<dbReference type="AlphaFoldDB" id="A0A6S6U9U5"/>
<protein>
    <submittedName>
        <fullName evidence="4">Peptidylprolyl isomerase</fullName>
    </submittedName>
</protein>
<dbReference type="EMBL" id="CACVAU010000090">
    <property type="protein sequence ID" value="CAA6827047.1"/>
    <property type="molecule type" value="Genomic_DNA"/>
</dbReference>
<dbReference type="PROSITE" id="PS50198">
    <property type="entry name" value="PPIC_PPIASE_2"/>
    <property type="match status" value="1"/>
</dbReference>
<accession>A0A6S6U9U5</accession>
<feature type="domain" description="PpiC" evidence="3">
    <location>
        <begin position="138"/>
        <end position="226"/>
    </location>
</feature>
<dbReference type="Pfam" id="PF13145">
    <property type="entry name" value="Rotamase_2"/>
    <property type="match status" value="1"/>
</dbReference>
<dbReference type="InterPro" id="IPR050245">
    <property type="entry name" value="PrsA_foldase"/>
</dbReference>
<dbReference type="GO" id="GO:0003755">
    <property type="term" value="F:peptidyl-prolyl cis-trans isomerase activity"/>
    <property type="evidence" value="ECO:0007669"/>
    <property type="project" value="UniProtKB-KW"/>
</dbReference>
<dbReference type="InterPro" id="IPR000297">
    <property type="entry name" value="PPIase_PpiC"/>
</dbReference>
<dbReference type="SUPFAM" id="SSF54534">
    <property type="entry name" value="FKBP-like"/>
    <property type="match status" value="1"/>
</dbReference>
<dbReference type="PANTHER" id="PTHR47245">
    <property type="entry name" value="PEPTIDYLPROLYL ISOMERASE"/>
    <property type="match status" value="1"/>
</dbReference>
<dbReference type="SUPFAM" id="SSF109998">
    <property type="entry name" value="Triger factor/SurA peptide-binding domain-like"/>
    <property type="match status" value="1"/>
</dbReference>
<evidence type="ECO:0000256" key="1">
    <source>
        <dbReference type="PROSITE-ProRule" id="PRU00278"/>
    </source>
</evidence>
<dbReference type="Gene3D" id="3.10.50.40">
    <property type="match status" value="1"/>
</dbReference>
<evidence type="ECO:0000259" key="3">
    <source>
        <dbReference type="PROSITE" id="PS50198"/>
    </source>
</evidence>
<evidence type="ECO:0000313" key="4">
    <source>
        <dbReference type="EMBL" id="CAA6827047.1"/>
    </source>
</evidence>
<keyword evidence="1 4" id="KW-0413">Isomerase</keyword>
<dbReference type="InterPro" id="IPR046357">
    <property type="entry name" value="PPIase_dom_sf"/>
</dbReference>
<sequence>MKKILTLLALTTLLLSAKTLVTVNGHKITDALLAESYHQLDDQQKNNLLNQLIKEEVIYANLLATSIVNNNQFQQAFNQQKDLIEQQYGKTLNAEQLRSIKGSIAVSLYQQQEFEKAVVSSNEVKNFYQNNADKFTFPNSVEIANIIIQDEASAKNILASLKSSTNLDEDFLNAAKAQKQHGYMGWFGRESMPTNLFDKAYKYKVKSLLNTPVKTKHGYNVVYLLNKKRAGKLTYKEAQPKIEQMLKQQQVMEKLKSKVENLYNNAQIFY</sequence>
<name>A0A6S6U9U5_9BACT</name>
<dbReference type="PANTHER" id="PTHR47245:SF2">
    <property type="entry name" value="PEPTIDYL-PROLYL CIS-TRANS ISOMERASE HP_0175-RELATED"/>
    <property type="match status" value="1"/>
</dbReference>
<evidence type="ECO:0000256" key="2">
    <source>
        <dbReference type="SAM" id="SignalP"/>
    </source>
</evidence>
<keyword evidence="1" id="KW-0697">Rotamase</keyword>
<gene>
    <name evidence="4" type="ORF">HELGO_WM8793</name>
</gene>
<feature type="chain" id="PRO_5027835356" evidence="2">
    <location>
        <begin position="18"/>
        <end position="270"/>
    </location>
</feature>
<keyword evidence="2" id="KW-0732">Signal</keyword>
<dbReference type="InterPro" id="IPR027304">
    <property type="entry name" value="Trigger_fact/SurA_dom_sf"/>
</dbReference>
<reference evidence="4" key="1">
    <citation type="submission" date="2020-01" db="EMBL/GenBank/DDBJ databases">
        <authorList>
            <person name="Meier V. D."/>
            <person name="Meier V D."/>
        </authorList>
    </citation>
    <scope>NUCLEOTIDE SEQUENCE</scope>
    <source>
        <strain evidence="4">HLG_WM_MAG_05</strain>
    </source>
</reference>
<organism evidence="4">
    <name type="scientific">uncultured Sulfurovum sp</name>
    <dbReference type="NCBI Taxonomy" id="269237"/>
    <lineage>
        <taxon>Bacteria</taxon>
        <taxon>Pseudomonadati</taxon>
        <taxon>Campylobacterota</taxon>
        <taxon>Epsilonproteobacteria</taxon>
        <taxon>Campylobacterales</taxon>
        <taxon>Sulfurovaceae</taxon>
        <taxon>Sulfurovum</taxon>
        <taxon>environmental samples</taxon>
    </lineage>
</organism>
<feature type="signal peptide" evidence="2">
    <location>
        <begin position="1"/>
        <end position="17"/>
    </location>
</feature>
<proteinExistence type="predicted"/>